<protein>
    <submittedName>
        <fullName evidence="1">Uncharacterized protein</fullName>
    </submittedName>
</protein>
<dbReference type="Pfam" id="PF19786">
    <property type="entry name" value="DUF6270"/>
    <property type="match status" value="1"/>
</dbReference>
<dbReference type="RefSeq" id="WP_167263833.1">
    <property type="nucleotide sequence ID" value="NZ_BAAAVO010000002.1"/>
</dbReference>
<keyword evidence="2" id="KW-1185">Reference proteome</keyword>
<comment type="caution">
    <text evidence="1">The sequence shown here is derived from an EMBL/GenBank/DDBJ whole genome shotgun (WGS) entry which is preliminary data.</text>
</comment>
<evidence type="ECO:0000313" key="2">
    <source>
        <dbReference type="Proteomes" id="UP000802392"/>
    </source>
</evidence>
<gene>
    <name evidence="1" type="ORF">FHR86_000654</name>
</gene>
<organism evidence="1 2">
    <name type="scientific">Paenarthrobacter ilicis</name>
    <dbReference type="NCBI Taxonomy" id="43665"/>
    <lineage>
        <taxon>Bacteria</taxon>
        <taxon>Bacillati</taxon>
        <taxon>Actinomycetota</taxon>
        <taxon>Actinomycetes</taxon>
        <taxon>Micrococcales</taxon>
        <taxon>Micrococcaceae</taxon>
        <taxon>Paenarthrobacter</taxon>
    </lineage>
</organism>
<accession>A0ABX0TEJ0</accession>
<dbReference type="Proteomes" id="UP000802392">
    <property type="component" value="Unassembled WGS sequence"/>
</dbReference>
<proteinExistence type="predicted"/>
<name>A0ABX0TEJ0_9MICC</name>
<evidence type="ECO:0000313" key="1">
    <source>
        <dbReference type="EMBL" id="NIJ00356.1"/>
    </source>
</evidence>
<reference evidence="1 2" key="1">
    <citation type="submission" date="2020-03" db="EMBL/GenBank/DDBJ databases">
        <title>Genomic Encyclopedia of Type Strains, Phase III (KMG-III): the genomes of soil and plant-associated and newly described type strains.</title>
        <authorList>
            <person name="Whitman W."/>
        </authorList>
    </citation>
    <scope>NUCLEOTIDE SEQUENCE [LARGE SCALE GENOMIC DNA]</scope>
    <source>
        <strain evidence="1 2">CECT 4207</strain>
    </source>
</reference>
<dbReference type="EMBL" id="JAAOZD010000001">
    <property type="protein sequence ID" value="NIJ00356.1"/>
    <property type="molecule type" value="Genomic_DNA"/>
</dbReference>
<sequence length="384" mass="43563">MAKIYIYGSCVSRDSFDFIDKTHHQLLGYTARQSLISAFSQPYGVAADSGVLESRFQVRNLQGDFDGNLLQTLEEIAPETDYIFWDLTDERLGVIKVDEQTYITKSVELSQSGLMDDLRDLEWIKFGTDEHFSLWHESVRKLSRFAARVLPNTKIILVNLPWALFDEEGRAVGKTWDFSPAEANNLLARYATVIQDYLNVKIIEVSWEKAIASTLHKWGIAPYHYRDSVYNEVISQFKRLDNEKSNESPRSADTVVRSTALRSPWRDATVKPKEFLLLPGTQKFGVQLEAKSTLPTGRHVLIALSLENPDETSLVSARIVKSGVPDIDYFRYVEIQDGQRSYYETFDIPEGVTCLSVRVLGWQVGYGSILISNETVFPATPLIA</sequence>
<dbReference type="InterPro" id="IPR046237">
    <property type="entry name" value="DUF6270"/>
</dbReference>